<dbReference type="EMBL" id="JABTEG010000001">
    <property type="protein sequence ID" value="KAG4306492.1"/>
    <property type="molecule type" value="Genomic_DNA"/>
</dbReference>
<name>A0ACB7CHR5_9ASCO</name>
<reference evidence="1 2" key="1">
    <citation type="journal article" date="2021" name="Commun. Biol.">
        <title>Genomic insights into the host specific adaptation of the Pneumocystis genus.</title>
        <authorList>
            <person name="Cisse O.H."/>
            <person name="Ma L."/>
            <person name="Dekker J.P."/>
            <person name="Khil P.P."/>
            <person name="Youn J.-H."/>
            <person name="Brenchley J.M."/>
            <person name="Blair R."/>
            <person name="Pahar B."/>
            <person name="Chabe M."/>
            <person name="Van Rompay K.K.A."/>
            <person name="Keesler R."/>
            <person name="Sukura A."/>
            <person name="Hirsch V."/>
            <person name="Kutty G."/>
            <person name="Liu Y."/>
            <person name="Peng L."/>
            <person name="Chen J."/>
            <person name="Song J."/>
            <person name="Weissenbacher-Lang C."/>
            <person name="Xu J."/>
            <person name="Upham N.S."/>
            <person name="Stajich J.E."/>
            <person name="Cuomo C.A."/>
            <person name="Cushion M.T."/>
            <person name="Kovacs J.A."/>
        </authorList>
    </citation>
    <scope>NUCLEOTIDE SEQUENCE [LARGE SCALE GENOMIC DNA]</scope>
    <source>
        <strain evidence="1 2">RABM</strain>
    </source>
</reference>
<sequence length="500" mass="58446">MTKYRFLVPQTFLFFSSSYFRSFRIIGLRRVHLSLVRHFNGCFVFFRKNTGRKCIISDNIMKKSFDEKRLSFQYKVSDCNLEEALQLYTELSKTECLTGYDVSKLIALIHYHLKMTLENRDDSRIKFLLFHLENVLNDIYSCHIPGHPMIWVNMISIYTDLGLYQMGEKVWEYAKSKHIHDLSSFDSRVYGAAIKLYSSMGAPLADCERLFHDAIHLQNMSESLILYEGIIVARIQNNDKKRAFEALKECLSKFKDMVRPRFFDSLIYCAINKGVPKSVVEIVLYFLDLNYLPSPEALSKLFKQLWKCDQDLEIILKVFSKYIQRADRVHIEHINFILITLFKLTDKNSLSDIKNTIDKVNDFLCLIHKEKICLDVSTFNTLISGYTLLEQFDQVEKTLQEMKMLGVSENEITLRTLLKTYGKKGHSLQEVSSVWERIVKLSLKSSKEIIEERNWLMLLRALSFYGKEGADLMASLLEKHKSQIDDSVLKMMGNEIVKFQ</sequence>
<accession>A0ACB7CHR5</accession>
<gene>
    <name evidence="1" type="ORF">PORY_000480</name>
</gene>
<keyword evidence="2" id="KW-1185">Reference proteome</keyword>
<evidence type="ECO:0000313" key="1">
    <source>
        <dbReference type="EMBL" id="KAG4306492.1"/>
    </source>
</evidence>
<evidence type="ECO:0000313" key="2">
    <source>
        <dbReference type="Proteomes" id="UP000768646"/>
    </source>
</evidence>
<organism evidence="1 2">
    <name type="scientific">Pneumocystis oryctolagi</name>
    <dbReference type="NCBI Taxonomy" id="42067"/>
    <lineage>
        <taxon>Eukaryota</taxon>
        <taxon>Fungi</taxon>
        <taxon>Dikarya</taxon>
        <taxon>Ascomycota</taxon>
        <taxon>Taphrinomycotina</taxon>
        <taxon>Pneumocystomycetes</taxon>
        <taxon>Pneumocystaceae</taxon>
        <taxon>Pneumocystis</taxon>
    </lineage>
</organism>
<protein>
    <submittedName>
        <fullName evidence="1">Uncharacterized protein</fullName>
    </submittedName>
</protein>
<comment type="caution">
    <text evidence="1">The sequence shown here is derived from an EMBL/GenBank/DDBJ whole genome shotgun (WGS) entry which is preliminary data.</text>
</comment>
<proteinExistence type="predicted"/>
<dbReference type="Proteomes" id="UP000768646">
    <property type="component" value="Unassembled WGS sequence"/>
</dbReference>